<keyword evidence="1" id="KW-0472">Membrane</keyword>
<dbReference type="Pfam" id="PF06796">
    <property type="entry name" value="NapE"/>
    <property type="match status" value="1"/>
</dbReference>
<protein>
    <submittedName>
        <fullName evidence="2">Nitrate reductase NapE</fullName>
    </submittedName>
</protein>
<dbReference type="RefSeq" id="WP_404613162.1">
    <property type="nucleotide sequence ID" value="NZ_JBIYDN010000035.1"/>
</dbReference>
<gene>
    <name evidence="2" type="ORF">ABH943_007532</name>
</gene>
<dbReference type="Proteomes" id="UP001620514">
    <property type="component" value="Unassembled WGS sequence"/>
</dbReference>
<accession>A0ABW8MXJ4</accession>
<keyword evidence="1" id="KW-1133">Transmembrane helix</keyword>
<keyword evidence="1" id="KW-0812">Transmembrane</keyword>
<reference evidence="2 3" key="1">
    <citation type="submission" date="2024-10" db="EMBL/GenBank/DDBJ databases">
        <authorList>
            <person name="Deangelis K."/>
            <person name="Huntemann M."/>
            <person name="Clum A."/>
            <person name="Wang J."/>
            <person name="Palaniappan K."/>
            <person name="Ritter S."/>
            <person name="Chen I.-M."/>
            <person name="Stamatis D."/>
            <person name="Reddy T."/>
            <person name="O'Malley R."/>
            <person name="Daum C."/>
            <person name="Ng V."/>
            <person name="Ivanova N."/>
            <person name="Kyrpides N."/>
            <person name="Woyke T."/>
        </authorList>
    </citation>
    <scope>NUCLEOTIDE SEQUENCE [LARGE SCALE GENOMIC DNA]</scope>
    <source>
        <strain evidence="2 3">GAS97</strain>
    </source>
</reference>
<organism evidence="2 3">
    <name type="scientific">Caballeronia udeis</name>
    <dbReference type="NCBI Taxonomy" id="1232866"/>
    <lineage>
        <taxon>Bacteria</taxon>
        <taxon>Pseudomonadati</taxon>
        <taxon>Pseudomonadota</taxon>
        <taxon>Betaproteobacteria</taxon>
        <taxon>Burkholderiales</taxon>
        <taxon>Burkholderiaceae</taxon>
        <taxon>Caballeronia</taxon>
    </lineage>
</organism>
<evidence type="ECO:0000256" key="1">
    <source>
        <dbReference type="SAM" id="Phobius"/>
    </source>
</evidence>
<evidence type="ECO:0000313" key="2">
    <source>
        <dbReference type="EMBL" id="MFK4447496.1"/>
    </source>
</evidence>
<feature type="transmembrane region" description="Helical" evidence="1">
    <location>
        <begin position="17"/>
        <end position="43"/>
    </location>
</feature>
<keyword evidence="3" id="KW-1185">Reference proteome</keyword>
<reference evidence="2 3" key="2">
    <citation type="submission" date="2024-11" db="EMBL/GenBank/DDBJ databases">
        <title>Using genomics to understand microbial adaptation to soil warming.</title>
        <authorList>
            <person name="Deangelis K.M. PhD."/>
        </authorList>
    </citation>
    <scope>NUCLEOTIDE SEQUENCE [LARGE SCALE GENOMIC DNA]</scope>
    <source>
        <strain evidence="2 3">GAS97</strain>
    </source>
</reference>
<name>A0ABW8MXJ4_9BURK</name>
<proteinExistence type="predicted"/>
<evidence type="ECO:0000313" key="3">
    <source>
        <dbReference type="Proteomes" id="UP001620514"/>
    </source>
</evidence>
<sequence length="62" mass="7245">MTETETRLRKAEELRSFFFLTIIMVPVLTITFVAIYGFSVWFYQMLIGGPPHRLTRGLIGFM</sequence>
<comment type="caution">
    <text evidence="2">The sequence shown here is derived from an EMBL/GenBank/DDBJ whole genome shotgun (WGS) entry which is preliminary data.</text>
</comment>
<dbReference type="InterPro" id="IPR010649">
    <property type="entry name" value="NapE_TorE"/>
</dbReference>
<dbReference type="EMBL" id="JBIYDN010000035">
    <property type="protein sequence ID" value="MFK4447496.1"/>
    <property type="molecule type" value="Genomic_DNA"/>
</dbReference>